<comment type="caution">
    <text evidence="1">The sequence shown here is derived from an EMBL/GenBank/DDBJ whole genome shotgun (WGS) entry which is preliminary data.</text>
</comment>
<sequence>MPPWLQQILEFYAHLTPRDQAMLGMLDEHRALTSDQISRLYFTATRTCQTRLLHLMRLGLLQRFRYARVGGGSYPWHWALGLYGARFVAGGQGRPMPSEHAHRDQLLRLSSYVNLQHLTATNEFGVQLFHHARTDPQARLVRWWSERTATARFRGIRPDAHGLWQHHDRLAGWFLECDMGTESLPRLIGKLQAYEDLAHRDGPAYPVLFWLPGPVREANLQQELRRYRPGIPVATAVHGSDPAGAVWLLADGRQRLHLADLPSDHGRPVAGNPNFVDGHLDLAGPVSAGHDPLT</sequence>
<keyword evidence="2" id="KW-1185">Reference proteome</keyword>
<reference evidence="1 2" key="1">
    <citation type="submission" date="2021-01" db="EMBL/GenBank/DDBJ databases">
        <title>Whole genome shotgun sequence of Actinoplanes couchii NBRC 106145.</title>
        <authorList>
            <person name="Komaki H."/>
            <person name="Tamura T."/>
        </authorList>
    </citation>
    <scope>NUCLEOTIDE SEQUENCE [LARGE SCALE GENOMIC DNA]</scope>
    <source>
        <strain evidence="1 2">NBRC 106145</strain>
    </source>
</reference>
<gene>
    <name evidence="1" type="ORF">Aco03nite_095590</name>
</gene>
<dbReference type="EMBL" id="BOMG01000120">
    <property type="protein sequence ID" value="GID61155.1"/>
    <property type="molecule type" value="Genomic_DNA"/>
</dbReference>
<dbReference type="Pfam" id="PF13814">
    <property type="entry name" value="Replic_Relax"/>
    <property type="match status" value="1"/>
</dbReference>
<name>A0ABQ3XRY0_9ACTN</name>
<protein>
    <recommendedName>
        <fullName evidence="3">Replication-relaxation</fullName>
    </recommendedName>
</protein>
<dbReference type="InterPro" id="IPR025855">
    <property type="entry name" value="Replic_Relax"/>
</dbReference>
<proteinExistence type="predicted"/>
<organism evidence="1 2">
    <name type="scientific">Actinoplanes couchii</name>
    <dbReference type="NCBI Taxonomy" id="403638"/>
    <lineage>
        <taxon>Bacteria</taxon>
        <taxon>Bacillati</taxon>
        <taxon>Actinomycetota</taxon>
        <taxon>Actinomycetes</taxon>
        <taxon>Micromonosporales</taxon>
        <taxon>Micromonosporaceae</taxon>
        <taxon>Actinoplanes</taxon>
    </lineage>
</organism>
<evidence type="ECO:0000313" key="1">
    <source>
        <dbReference type="EMBL" id="GID61155.1"/>
    </source>
</evidence>
<evidence type="ECO:0000313" key="2">
    <source>
        <dbReference type="Proteomes" id="UP000612282"/>
    </source>
</evidence>
<evidence type="ECO:0008006" key="3">
    <source>
        <dbReference type="Google" id="ProtNLM"/>
    </source>
</evidence>
<dbReference type="RefSeq" id="WP_203808856.1">
    <property type="nucleotide sequence ID" value="NZ_BAAAQE010000050.1"/>
</dbReference>
<accession>A0ABQ3XRY0</accession>
<dbReference type="Proteomes" id="UP000612282">
    <property type="component" value="Unassembled WGS sequence"/>
</dbReference>